<organism evidence="1 2">
    <name type="scientific">Pseudoleptotrichia goodfellowii</name>
    <dbReference type="NCBI Taxonomy" id="157692"/>
    <lineage>
        <taxon>Bacteria</taxon>
        <taxon>Fusobacteriati</taxon>
        <taxon>Fusobacteriota</taxon>
        <taxon>Fusobacteriia</taxon>
        <taxon>Fusobacteriales</taxon>
        <taxon>Leptotrichiaceae</taxon>
        <taxon>Pseudoleptotrichia</taxon>
    </lineage>
</organism>
<dbReference type="KEGG" id="lgo:JCM16774_0322"/>
<gene>
    <name evidence="1" type="ORF">JCM16774_0322</name>
</gene>
<evidence type="ECO:0000313" key="2">
    <source>
        <dbReference type="Proteomes" id="UP000321606"/>
    </source>
</evidence>
<name>A0A510J7Y7_9FUSO</name>
<proteinExistence type="predicted"/>
<sequence>MKENFKDFVESVIQDEIGNGELKINDEYEIEYTQSWLNNWLCGWILDGYTTKEVMQVLDIFENYEYETQATSSIVTGIHTYWNGNQEYITEEETYDVWVSTKKIA</sequence>
<accession>A0A510J7Y7</accession>
<dbReference type="STRING" id="714315.GCA_000516535_00334"/>
<reference evidence="1 2" key="1">
    <citation type="submission" date="2019-07" db="EMBL/GenBank/DDBJ databases">
        <title>Complete Genome Sequence of Leptotrichia goodfellowii Strain JCM 16774.</title>
        <authorList>
            <person name="Watanabe S."/>
            <person name="Cui L."/>
        </authorList>
    </citation>
    <scope>NUCLEOTIDE SEQUENCE [LARGE SCALE GENOMIC DNA]</scope>
    <source>
        <strain evidence="1 2">JCM16774</strain>
    </source>
</reference>
<evidence type="ECO:0000313" key="1">
    <source>
        <dbReference type="EMBL" id="BBM35410.1"/>
    </source>
</evidence>
<dbReference type="AlphaFoldDB" id="A0A510J7Y7"/>
<dbReference type="EMBL" id="AP019822">
    <property type="protein sequence ID" value="BBM35410.1"/>
    <property type="molecule type" value="Genomic_DNA"/>
</dbReference>
<protein>
    <submittedName>
        <fullName evidence="1">Uncharacterized protein</fullName>
    </submittedName>
</protein>
<dbReference type="Proteomes" id="UP000321606">
    <property type="component" value="Chromosome"/>
</dbReference>